<feature type="region of interest" description="Disordered" evidence="1">
    <location>
        <begin position="58"/>
        <end position="79"/>
    </location>
</feature>
<dbReference type="AlphaFoldDB" id="A0A6A0A6C4"/>
<comment type="caution">
    <text evidence="2">The sequence shown here is derived from an EMBL/GenBank/DDBJ whole genome shotgun (WGS) entry which is preliminary data.</text>
</comment>
<dbReference type="GO" id="GO:0016787">
    <property type="term" value="F:hydrolase activity"/>
    <property type="evidence" value="ECO:0007669"/>
    <property type="project" value="UniProtKB-KW"/>
</dbReference>
<dbReference type="EMBL" id="BLLF01003678">
    <property type="protein sequence ID" value="GFH27934.1"/>
    <property type="molecule type" value="Genomic_DNA"/>
</dbReference>
<evidence type="ECO:0000313" key="2">
    <source>
        <dbReference type="EMBL" id="GFH27934.1"/>
    </source>
</evidence>
<dbReference type="Proteomes" id="UP000485058">
    <property type="component" value="Unassembled WGS sequence"/>
</dbReference>
<name>A0A6A0A6C4_HAELA</name>
<sequence length="79" mass="8728">MHMGIFGRPVMLLGEMVFPWMFEDFAGLRPYQEAAQLLASKADWGRLYAPEVLAHNKVPDPAGHHPGHEAALSAAVMDK</sequence>
<evidence type="ECO:0000313" key="3">
    <source>
        <dbReference type="Proteomes" id="UP000485058"/>
    </source>
</evidence>
<organism evidence="2 3">
    <name type="scientific">Haematococcus lacustris</name>
    <name type="common">Green alga</name>
    <name type="synonym">Haematococcus pluvialis</name>
    <dbReference type="NCBI Taxonomy" id="44745"/>
    <lineage>
        <taxon>Eukaryota</taxon>
        <taxon>Viridiplantae</taxon>
        <taxon>Chlorophyta</taxon>
        <taxon>core chlorophytes</taxon>
        <taxon>Chlorophyceae</taxon>
        <taxon>CS clade</taxon>
        <taxon>Chlamydomonadales</taxon>
        <taxon>Haematococcaceae</taxon>
        <taxon>Haematococcus</taxon>
    </lineage>
</organism>
<proteinExistence type="predicted"/>
<keyword evidence="2" id="KW-0378">Hydrolase</keyword>
<protein>
    <submittedName>
        <fullName evidence="2">AB hydrolase-1 domain-containing protein</fullName>
    </submittedName>
</protein>
<reference evidence="2 3" key="1">
    <citation type="submission" date="2020-02" db="EMBL/GenBank/DDBJ databases">
        <title>Draft genome sequence of Haematococcus lacustris strain NIES-144.</title>
        <authorList>
            <person name="Morimoto D."/>
            <person name="Nakagawa S."/>
            <person name="Yoshida T."/>
            <person name="Sawayama S."/>
        </authorList>
    </citation>
    <scope>NUCLEOTIDE SEQUENCE [LARGE SCALE GENOMIC DNA]</scope>
    <source>
        <strain evidence="2 3">NIES-144</strain>
    </source>
</reference>
<evidence type="ECO:0000256" key="1">
    <source>
        <dbReference type="SAM" id="MobiDB-lite"/>
    </source>
</evidence>
<keyword evidence="3" id="KW-1185">Reference proteome</keyword>
<gene>
    <name evidence="2" type="ORF">HaLaN_26330</name>
</gene>
<accession>A0A6A0A6C4</accession>